<accession>A7A775</accession>
<keyword evidence="1" id="KW-1133">Transmembrane helix</keyword>
<dbReference type="EMBL" id="AAXD02000052">
    <property type="protein sequence ID" value="EDN82658.1"/>
    <property type="molecule type" value="Genomic_DNA"/>
</dbReference>
<gene>
    <name evidence="2" type="ORF">BIFADO_01711</name>
</gene>
<organism evidence="2 3">
    <name type="scientific">Bifidobacterium adolescentis L2-32</name>
    <dbReference type="NCBI Taxonomy" id="411481"/>
    <lineage>
        <taxon>Bacteria</taxon>
        <taxon>Bacillati</taxon>
        <taxon>Actinomycetota</taxon>
        <taxon>Actinomycetes</taxon>
        <taxon>Bifidobacteriales</taxon>
        <taxon>Bifidobacteriaceae</taxon>
        <taxon>Bifidobacterium</taxon>
    </lineage>
</organism>
<protein>
    <submittedName>
        <fullName evidence="2">Uncharacterized protein</fullName>
    </submittedName>
</protein>
<dbReference type="AlphaFoldDB" id="A7A775"/>
<evidence type="ECO:0000313" key="3">
    <source>
        <dbReference type="Proteomes" id="UP000003773"/>
    </source>
</evidence>
<reference evidence="2 3" key="1">
    <citation type="submission" date="2007-04" db="EMBL/GenBank/DDBJ databases">
        <authorList>
            <person name="Fulton L."/>
            <person name="Clifton S."/>
            <person name="Fulton B."/>
            <person name="Xu J."/>
            <person name="Minx P."/>
            <person name="Pepin K.H."/>
            <person name="Johnson M."/>
            <person name="Thiruvilangam P."/>
            <person name="Bhonagiri V."/>
            <person name="Nash W.E."/>
            <person name="Mardis E.R."/>
            <person name="Wilson R.K."/>
        </authorList>
    </citation>
    <scope>NUCLEOTIDE SEQUENCE [LARGE SCALE GENOMIC DNA]</scope>
    <source>
        <strain evidence="2 3">L2-32</strain>
    </source>
</reference>
<evidence type="ECO:0000256" key="1">
    <source>
        <dbReference type="SAM" id="Phobius"/>
    </source>
</evidence>
<comment type="caution">
    <text evidence="2">The sequence shown here is derived from an EMBL/GenBank/DDBJ whole genome shotgun (WGS) entry which is preliminary data.</text>
</comment>
<proteinExistence type="predicted"/>
<sequence length="34" mass="3753">MLADFGLGGFATFRDFVTLLPAFFVCIAIAGERW</sequence>
<keyword evidence="1" id="KW-0812">Transmembrane</keyword>
<keyword evidence="1" id="KW-0472">Membrane</keyword>
<dbReference type="HOGENOM" id="CLU_3372332_0_0_11"/>
<evidence type="ECO:0000313" key="2">
    <source>
        <dbReference type="EMBL" id="EDN82658.1"/>
    </source>
</evidence>
<feature type="transmembrane region" description="Helical" evidence="1">
    <location>
        <begin position="12"/>
        <end position="31"/>
    </location>
</feature>
<name>A7A775_BIFAD</name>
<dbReference type="Proteomes" id="UP000003773">
    <property type="component" value="Unassembled WGS sequence"/>
</dbReference>
<reference evidence="2 3" key="2">
    <citation type="submission" date="2007-05" db="EMBL/GenBank/DDBJ databases">
        <title>Draft genome sequence of Bifidobacterium adolescentis (L2-32).</title>
        <authorList>
            <person name="Sudarsanam P."/>
            <person name="Ley R."/>
            <person name="Guruge J."/>
            <person name="Turnbaugh P.J."/>
            <person name="Mahowald M."/>
            <person name="Liep D."/>
            <person name="Gordon J."/>
        </authorList>
    </citation>
    <scope>NUCLEOTIDE SEQUENCE [LARGE SCALE GENOMIC DNA]</scope>
    <source>
        <strain evidence="2 3">L2-32</strain>
    </source>
</reference>